<feature type="compositionally biased region" description="Basic and acidic residues" evidence="1">
    <location>
        <begin position="290"/>
        <end position="310"/>
    </location>
</feature>
<dbReference type="CDD" id="cd11529">
    <property type="entry name" value="NTP-PPase_MazG_Cterm"/>
    <property type="match status" value="1"/>
</dbReference>
<accession>A0A937X9C0</accession>
<reference evidence="3" key="1">
    <citation type="submission" date="2019-03" db="EMBL/GenBank/DDBJ databases">
        <title>Lake Tanganyika Metagenome-Assembled Genomes (MAGs).</title>
        <authorList>
            <person name="Tran P."/>
        </authorList>
    </citation>
    <scope>NUCLEOTIDE SEQUENCE</scope>
    <source>
        <strain evidence="3">M_DeepCast_400m_m2_100</strain>
    </source>
</reference>
<feature type="compositionally biased region" description="Pro residues" evidence="1">
    <location>
        <begin position="200"/>
        <end position="215"/>
    </location>
</feature>
<dbReference type="InterPro" id="IPR004518">
    <property type="entry name" value="MazG-like_dom"/>
</dbReference>
<dbReference type="InterPro" id="IPR048015">
    <property type="entry name" value="NTP-PPase_MazG-like_N"/>
</dbReference>
<dbReference type="AlphaFoldDB" id="A0A937X9C0"/>
<dbReference type="Pfam" id="PF03819">
    <property type="entry name" value="MazG"/>
    <property type="match status" value="1"/>
</dbReference>
<feature type="compositionally biased region" description="Low complexity" evidence="1">
    <location>
        <begin position="188"/>
        <end position="199"/>
    </location>
</feature>
<comment type="caution">
    <text evidence="3">The sequence shown here is derived from an EMBL/GenBank/DDBJ whole genome shotgun (WGS) entry which is preliminary data.</text>
</comment>
<evidence type="ECO:0000313" key="3">
    <source>
        <dbReference type="EMBL" id="MBM3316242.1"/>
    </source>
</evidence>
<feature type="region of interest" description="Disordered" evidence="1">
    <location>
        <begin position="290"/>
        <end position="334"/>
    </location>
</feature>
<evidence type="ECO:0000259" key="2">
    <source>
        <dbReference type="Pfam" id="PF03819"/>
    </source>
</evidence>
<dbReference type="GO" id="GO:0047429">
    <property type="term" value="F:nucleoside triphosphate diphosphatase activity"/>
    <property type="evidence" value="ECO:0007669"/>
    <property type="project" value="InterPro"/>
</dbReference>
<sequence length="334" mass="35208">MDAQVSPDWDGLRALCRRLRAPAGCGWDRAQTLASLSPYLLEETHEVLEALAENDGARLMEEIGDLLFLLAFLVTIAEEEGRFTFAELARATASKMIRRHPHVFGEPSGGDPRSAGREWERAKLAERRERGSPRDRLASGAAGLPALLEAYRVQEKAAGAGFDWPGTAGVLEKLDEERAELARALGAADAARAPAAPAAAQPPPRPASPPPPTAPAPAEAGGGQASAPALEEVGDLLFTLVNLARHMGADPEQLLKRTTRKFRTRFAGMEAHLVSAGIALEDADLETMERAWQRSKADETRAAPGPDRRPGAGPAAQGPGAGPTAQDPGAGPAA</sequence>
<feature type="compositionally biased region" description="Low complexity" evidence="1">
    <location>
        <begin position="311"/>
        <end position="334"/>
    </location>
</feature>
<dbReference type="GO" id="GO:0046081">
    <property type="term" value="P:dUTP catabolic process"/>
    <property type="evidence" value="ECO:0007669"/>
    <property type="project" value="TreeGrafter"/>
</dbReference>
<dbReference type="PANTHER" id="PTHR30522:SF0">
    <property type="entry name" value="NUCLEOSIDE TRIPHOSPHATE PYROPHOSPHOHYDROLASE"/>
    <property type="match status" value="1"/>
</dbReference>
<dbReference type="InterPro" id="IPR048011">
    <property type="entry name" value="NTP-PPase_MazG-like_C"/>
</dbReference>
<evidence type="ECO:0000313" key="4">
    <source>
        <dbReference type="Proteomes" id="UP000748308"/>
    </source>
</evidence>
<dbReference type="CDD" id="cd11528">
    <property type="entry name" value="NTP-PPase_MazG_Nterm"/>
    <property type="match status" value="1"/>
</dbReference>
<organism evidence="3 4">
    <name type="scientific">Eiseniibacteriota bacterium</name>
    <dbReference type="NCBI Taxonomy" id="2212470"/>
    <lineage>
        <taxon>Bacteria</taxon>
        <taxon>Candidatus Eiseniibacteriota</taxon>
    </lineage>
</organism>
<evidence type="ECO:0000256" key="1">
    <source>
        <dbReference type="SAM" id="MobiDB-lite"/>
    </source>
</evidence>
<dbReference type="Proteomes" id="UP000748308">
    <property type="component" value="Unassembled WGS sequence"/>
</dbReference>
<dbReference type="SUPFAM" id="SSF101386">
    <property type="entry name" value="all-alpha NTP pyrophosphatases"/>
    <property type="match status" value="2"/>
</dbReference>
<dbReference type="GO" id="GO:0046076">
    <property type="term" value="P:dTTP catabolic process"/>
    <property type="evidence" value="ECO:0007669"/>
    <property type="project" value="TreeGrafter"/>
</dbReference>
<feature type="region of interest" description="Disordered" evidence="1">
    <location>
        <begin position="188"/>
        <end position="226"/>
    </location>
</feature>
<dbReference type="Gene3D" id="1.10.287.1080">
    <property type="entry name" value="MazG-like"/>
    <property type="match status" value="2"/>
</dbReference>
<dbReference type="InterPro" id="IPR011551">
    <property type="entry name" value="NTP_PyrPHydrolase_MazG"/>
</dbReference>
<dbReference type="PANTHER" id="PTHR30522">
    <property type="entry name" value="NUCLEOSIDE TRIPHOSPHATE PYROPHOSPHOHYDROLASE"/>
    <property type="match status" value="1"/>
</dbReference>
<dbReference type="NCBIfam" id="TIGR00444">
    <property type="entry name" value="mazG"/>
    <property type="match status" value="1"/>
</dbReference>
<name>A0A937X9C0_UNCEI</name>
<dbReference type="GO" id="GO:0046047">
    <property type="term" value="P:TTP catabolic process"/>
    <property type="evidence" value="ECO:0007669"/>
    <property type="project" value="TreeGrafter"/>
</dbReference>
<dbReference type="GO" id="GO:0046052">
    <property type="term" value="P:UTP catabolic process"/>
    <property type="evidence" value="ECO:0007669"/>
    <property type="project" value="TreeGrafter"/>
</dbReference>
<proteinExistence type="predicted"/>
<gene>
    <name evidence="3" type="ORF">FJY75_00145</name>
</gene>
<dbReference type="GO" id="GO:0006203">
    <property type="term" value="P:dGTP catabolic process"/>
    <property type="evidence" value="ECO:0007669"/>
    <property type="project" value="TreeGrafter"/>
</dbReference>
<protein>
    <submittedName>
        <fullName evidence="3">MazG family protein</fullName>
    </submittedName>
</protein>
<dbReference type="EMBL" id="VGIY01000002">
    <property type="protein sequence ID" value="MBM3316242.1"/>
    <property type="molecule type" value="Genomic_DNA"/>
</dbReference>
<feature type="domain" description="NTP pyrophosphohydrolase MazG-like" evidence="2">
    <location>
        <begin position="31"/>
        <end position="104"/>
    </location>
</feature>
<dbReference type="GO" id="GO:0046061">
    <property type="term" value="P:dATP catabolic process"/>
    <property type="evidence" value="ECO:0007669"/>
    <property type="project" value="TreeGrafter"/>
</dbReference>